<feature type="region of interest" description="Disordered" evidence="1">
    <location>
        <begin position="119"/>
        <end position="138"/>
    </location>
</feature>
<keyword evidence="4" id="KW-1185">Reference proteome</keyword>
<dbReference type="RefSeq" id="WP_408080237.1">
    <property type="nucleotide sequence ID" value="NZ_JBELQC010000003.1"/>
</dbReference>
<keyword evidence="2" id="KW-0812">Transmembrane</keyword>
<evidence type="ECO:0000256" key="1">
    <source>
        <dbReference type="SAM" id="MobiDB-lite"/>
    </source>
</evidence>
<dbReference type="EMBL" id="JBELQC010000003">
    <property type="protein sequence ID" value="MFL9842508.1"/>
    <property type="molecule type" value="Genomic_DNA"/>
</dbReference>
<feature type="compositionally biased region" description="Basic and acidic residues" evidence="1">
    <location>
        <begin position="128"/>
        <end position="138"/>
    </location>
</feature>
<evidence type="ECO:0000313" key="4">
    <source>
        <dbReference type="Proteomes" id="UP001629244"/>
    </source>
</evidence>
<name>A0ABW8YTX6_9SPHN</name>
<evidence type="ECO:0000256" key="2">
    <source>
        <dbReference type="SAM" id="Phobius"/>
    </source>
</evidence>
<organism evidence="3 4">
    <name type="scientific">Sphingomonas plantiphila</name>
    <dbReference type="NCBI Taxonomy" id="3163295"/>
    <lineage>
        <taxon>Bacteria</taxon>
        <taxon>Pseudomonadati</taxon>
        <taxon>Pseudomonadota</taxon>
        <taxon>Alphaproteobacteria</taxon>
        <taxon>Sphingomonadales</taxon>
        <taxon>Sphingomonadaceae</taxon>
        <taxon>Sphingomonas</taxon>
    </lineage>
</organism>
<gene>
    <name evidence="3" type="ORF">ABS767_16175</name>
</gene>
<accession>A0ABW8YTX6</accession>
<sequence>MARLTDEERRFRKIGAGIPFGRFWHIPAIGLALILAGSTVRDLYLNCTGHPIEGGRKAGAAIRMALTYPCSPYLLREGVWGWLLFVALWVPIPFAIVNLFWQRRHRAYWAKVRARERERRRQRRAERRRQQQPDERGT</sequence>
<reference evidence="3 4" key="1">
    <citation type="submission" date="2024-06" db="EMBL/GenBank/DDBJ databases">
        <authorList>
            <person name="Kaempfer P."/>
            <person name="Viver T."/>
        </authorList>
    </citation>
    <scope>NUCLEOTIDE SEQUENCE [LARGE SCALE GENOMIC DNA]</scope>
    <source>
        <strain evidence="3 4">ST-64</strain>
    </source>
</reference>
<feature type="transmembrane region" description="Helical" evidence="2">
    <location>
        <begin position="79"/>
        <end position="101"/>
    </location>
</feature>
<proteinExistence type="predicted"/>
<keyword evidence="2" id="KW-0472">Membrane</keyword>
<evidence type="ECO:0000313" key="3">
    <source>
        <dbReference type="EMBL" id="MFL9842508.1"/>
    </source>
</evidence>
<keyword evidence="2" id="KW-1133">Transmembrane helix</keyword>
<protein>
    <submittedName>
        <fullName evidence="3">Uncharacterized protein</fullName>
    </submittedName>
</protein>
<dbReference type="Proteomes" id="UP001629244">
    <property type="component" value="Unassembled WGS sequence"/>
</dbReference>
<feature type="transmembrane region" description="Helical" evidence="2">
    <location>
        <begin position="21"/>
        <end position="40"/>
    </location>
</feature>
<comment type="caution">
    <text evidence="3">The sequence shown here is derived from an EMBL/GenBank/DDBJ whole genome shotgun (WGS) entry which is preliminary data.</text>
</comment>